<dbReference type="InterPro" id="IPR024370">
    <property type="entry name" value="PBP_domain"/>
</dbReference>
<name>A0ABU1TMB5_9FLAO</name>
<dbReference type="Pfam" id="PF12849">
    <property type="entry name" value="PBP_like_2"/>
    <property type="match status" value="1"/>
</dbReference>
<organism evidence="3 4">
    <name type="scientific">Flavobacterium arsenatis</name>
    <dbReference type="NCBI Taxonomy" id="1484332"/>
    <lineage>
        <taxon>Bacteria</taxon>
        <taxon>Pseudomonadati</taxon>
        <taxon>Bacteroidota</taxon>
        <taxon>Flavobacteriia</taxon>
        <taxon>Flavobacteriales</taxon>
        <taxon>Flavobacteriaceae</taxon>
        <taxon>Flavobacterium</taxon>
    </lineage>
</organism>
<keyword evidence="4" id="KW-1185">Reference proteome</keyword>
<dbReference type="RefSeq" id="WP_310024218.1">
    <property type="nucleotide sequence ID" value="NZ_JAVDVI010000002.1"/>
</dbReference>
<keyword evidence="1" id="KW-0732">Signal</keyword>
<dbReference type="EMBL" id="JAVDVI010000002">
    <property type="protein sequence ID" value="MDR6966563.1"/>
    <property type="molecule type" value="Genomic_DNA"/>
</dbReference>
<feature type="domain" description="PBP" evidence="2">
    <location>
        <begin position="37"/>
        <end position="278"/>
    </location>
</feature>
<sequence length="310" mass="34757">MKSSLFKISVLIGIFSIVIYACKDKDNNEKLEETVLQGTATIYVDQTLQPIVEDQTAVFESQYNVKLNLVNQSESEVVNALLTDKTQIAVLSRKLTKEEENHFNQKKIIPKITHFASDAIVFITNKASQDTLIDLQEVLNLLQEKESKIKALVFENPNSSIVSYMNNLAGVKNGQKKNIYSLNSHKEVLEYVSNNQGSIGVIGLNLLVQPFEDTKQYTDKIAVMSVRNVKSQPNNVLYYKPNQSNLGEGLYPLKRPIYMLNYQGTAGLGMGFASFVAGDIGQRIILKSGLLPVRIPSRELNIRKEIINNK</sequence>
<dbReference type="SUPFAM" id="SSF53850">
    <property type="entry name" value="Periplasmic binding protein-like II"/>
    <property type="match status" value="1"/>
</dbReference>
<reference evidence="3 4" key="1">
    <citation type="submission" date="2023-07" db="EMBL/GenBank/DDBJ databases">
        <title>Sorghum-associated microbial communities from plants grown in Nebraska, USA.</title>
        <authorList>
            <person name="Schachtman D."/>
        </authorList>
    </citation>
    <scope>NUCLEOTIDE SEQUENCE [LARGE SCALE GENOMIC DNA]</scope>
    <source>
        <strain evidence="3 4">3773</strain>
    </source>
</reference>
<proteinExistence type="predicted"/>
<evidence type="ECO:0000256" key="1">
    <source>
        <dbReference type="ARBA" id="ARBA00022729"/>
    </source>
</evidence>
<comment type="caution">
    <text evidence="3">The sequence shown here is derived from an EMBL/GenBank/DDBJ whole genome shotgun (WGS) entry which is preliminary data.</text>
</comment>
<dbReference type="PANTHER" id="PTHR30570:SF1">
    <property type="entry name" value="PHOSPHATE-BINDING PROTEIN PSTS"/>
    <property type="match status" value="1"/>
</dbReference>
<dbReference type="InterPro" id="IPR050811">
    <property type="entry name" value="Phosphate_ABC_transporter"/>
</dbReference>
<gene>
    <name evidence="3" type="ORF">J2X31_000561</name>
</gene>
<evidence type="ECO:0000313" key="4">
    <source>
        <dbReference type="Proteomes" id="UP001255185"/>
    </source>
</evidence>
<dbReference type="Proteomes" id="UP001255185">
    <property type="component" value="Unassembled WGS sequence"/>
</dbReference>
<dbReference type="PANTHER" id="PTHR30570">
    <property type="entry name" value="PERIPLASMIC PHOSPHATE BINDING COMPONENT OF PHOSPHATE ABC TRANSPORTER"/>
    <property type="match status" value="1"/>
</dbReference>
<dbReference type="PROSITE" id="PS51257">
    <property type="entry name" value="PROKAR_LIPOPROTEIN"/>
    <property type="match status" value="1"/>
</dbReference>
<evidence type="ECO:0000259" key="2">
    <source>
        <dbReference type="Pfam" id="PF12849"/>
    </source>
</evidence>
<dbReference type="Gene3D" id="3.40.190.10">
    <property type="entry name" value="Periplasmic binding protein-like II"/>
    <property type="match status" value="2"/>
</dbReference>
<evidence type="ECO:0000313" key="3">
    <source>
        <dbReference type="EMBL" id="MDR6966563.1"/>
    </source>
</evidence>
<accession>A0ABU1TMB5</accession>
<protein>
    <submittedName>
        <fullName evidence="3">Phosphate transport system substrate-binding protein</fullName>
    </submittedName>
</protein>